<sequence>MPIKEFQDFLIGECVDVVSERLSLGQSFLLSVKIIKV</sequence>
<name>A0AAE3Y5C7_9FLAO</name>
<evidence type="ECO:0000313" key="1">
    <source>
        <dbReference type="EMBL" id="MDR6525703.1"/>
    </source>
</evidence>
<dbReference type="AlphaFoldDB" id="A0AAE3Y5C7"/>
<dbReference type="Proteomes" id="UP001184861">
    <property type="component" value="Unassembled WGS sequence"/>
</dbReference>
<protein>
    <submittedName>
        <fullName evidence="1">Uncharacterized protein</fullName>
    </submittedName>
</protein>
<gene>
    <name evidence="1" type="ORF">J2787_001073</name>
</gene>
<dbReference type="EMBL" id="JAVDQY010000001">
    <property type="protein sequence ID" value="MDR6525703.1"/>
    <property type="molecule type" value="Genomic_DNA"/>
</dbReference>
<comment type="caution">
    <text evidence="1">The sequence shown here is derived from an EMBL/GenBank/DDBJ whole genome shotgun (WGS) entry which is preliminary data.</text>
</comment>
<organism evidence="1 2">
    <name type="scientific">Chryseobacterium rhizosphaerae</name>
    <dbReference type="NCBI Taxonomy" id="395937"/>
    <lineage>
        <taxon>Bacteria</taxon>
        <taxon>Pseudomonadati</taxon>
        <taxon>Bacteroidota</taxon>
        <taxon>Flavobacteriia</taxon>
        <taxon>Flavobacteriales</taxon>
        <taxon>Weeksellaceae</taxon>
        <taxon>Chryseobacterium group</taxon>
        <taxon>Chryseobacterium</taxon>
    </lineage>
</organism>
<accession>A0AAE3Y5C7</accession>
<evidence type="ECO:0000313" key="2">
    <source>
        <dbReference type="Proteomes" id="UP001184861"/>
    </source>
</evidence>
<reference evidence="1" key="1">
    <citation type="submission" date="2023-07" db="EMBL/GenBank/DDBJ databases">
        <title>Sorghum-associated microbial communities from plants grown in Nebraska, USA.</title>
        <authorList>
            <person name="Schachtman D."/>
        </authorList>
    </citation>
    <scope>NUCLEOTIDE SEQUENCE</scope>
    <source>
        <strain evidence="1">DS2360</strain>
    </source>
</reference>
<proteinExistence type="predicted"/>